<accession>A0A1G2HZA9</accession>
<evidence type="ECO:0000313" key="4">
    <source>
        <dbReference type="Proteomes" id="UP000178820"/>
    </source>
</evidence>
<feature type="compositionally biased region" description="Basic and acidic residues" evidence="1">
    <location>
        <begin position="63"/>
        <end position="75"/>
    </location>
</feature>
<name>A0A1G2HZA9_9BACT</name>
<dbReference type="EMBL" id="MHOT01000027">
    <property type="protein sequence ID" value="OGZ67892.1"/>
    <property type="molecule type" value="Genomic_DNA"/>
</dbReference>
<comment type="caution">
    <text evidence="3">The sequence shown here is derived from an EMBL/GenBank/DDBJ whole genome shotgun (WGS) entry which is preliminary data.</text>
</comment>
<reference evidence="3 4" key="1">
    <citation type="journal article" date="2016" name="Nat. Commun.">
        <title>Thousands of microbial genomes shed light on interconnected biogeochemical processes in an aquifer system.</title>
        <authorList>
            <person name="Anantharaman K."/>
            <person name="Brown C.T."/>
            <person name="Hug L.A."/>
            <person name="Sharon I."/>
            <person name="Castelle C.J."/>
            <person name="Probst A.J."/>
            <person name="Thomas B.C."/>
            <person name="Singh A."/>
            <person name="Wilkins M.J."/>
            <person name="Karaoz U."/>
            <person name="Brodie E.L."/>
            <person name="Williams K.H."/>
            <person name="Hubbard S.S."/>
            <person name="Banfield J.F."/>
        </authorList>
    </citation>
    <scope>NUCLEOTIDE SEQUENCE [LARGE SCALE GENOMIC DNA]</scope>
</reference>
<sequence>MKEKRMTAEGLKRISVILLAVGVVMFLVILSVGGGQMSWWLAFPVPIVVAGLVVLSWAKRVEHSTEHESFKADHGDDVEEET</sequence>
<keyword evidence="2" id="KW-0812">Transmembrane</keyword>
<keyword evidence="2" id="KW-1133">Transmembrane helix</keyword>
<protein>
    <submittedName>
        <fullName evidence="3">Uncharacterized protein</fullName>
    </submittedName>
</protein>
<organism evidence="3 4">
    <name type="scientific">Candidatus Staskawiczbacteria bacterium RIFCSPHIGHO2_02_FULL_42_22</name>
    <dbReference type="NCBI Taxonomy" id="1802207"/>
    <lineage>
        <taxon>Bacteria</taxon>
        <taxon>Candidatus Staskawicziibacteriota</taxon>
    </lineage>
</organism>
<evidence type="ECO:0000313" key="3">
    <source>
        <dbReference type="EMBL" id="OGZ67892.1"/>
    </source>
</evidence>
<evidence type="ECO:0000256" key="1">
    <source>
        <dbReference type="SAM" id="MobiDB-lite"/>
    </source>
</evidence>
<feature type="transmembrane region" description="Helical" evidence="2">
    <location>
        <begin position="12"/>
        <end position="33"/>
    </location>
</feature>
<dbReference type="Proteomes" id="UP000178820">
    <property type="component" value="Unassembled WGS sequence"/>
</dbReference>
<dbReference type="AlphaFoldDB" id="A0A1G2HZA9"/>
<keyword evidence="2" id="KW-0472">Membrane</keyword>
<proteinExistence type="predicted"/>
<gene>
    <name evidence="3" type="ORF">A3D44_00045</name>
</gene>
<feature type="transmembrane region" description="Helical" evidence="2">
    <location>
        <begin position="39"/>
        <end position="58"/>
    </location>
</feature>
<feature type="region of interest" description="Disordered" evidence="1">
    <location>
        <begin position="63"/>
        <end position="82"/>
    </location>
</feature>
<evidence type="ECO:0000256" key="2">
    <source>
        <dbReference type="SAM" id="Phobius"/>
    </source>
</evidence>